<dbReference type="KEGG" id="bana:BARAN1_0348"/>
<sequence length="416" mass="44612">MKEVLPMRRLGIALVCAAAVTVPSMAQLSGSWEASLLILPSPPGVTLETCVLTLGYGVAAGWQVTSTSTFGTLGLTAQAFGVLGAFGPLSITGGIEFNPQAGTMVTVTYPAGCTPQTESVSLVSPAYKLAWFKTELSFLGAGVAFQLNHWAYPYTLDPTDPDDVEDYLWPCCPPQTQSYTLLALIVSAPPATLTARFSDCCTGIAFTDVTLTLSDASLCCGITHDIEVYFTKAGFGHLLFTIDLPICCGISIEASITYTVTQKELSVKPKWNGQGQACFEVYGDVLWDWDEEPMTITGLAIYGYKLRCDFSSCSYAEFMTALDVAEVEEILDDEDLFQDLEFEYMKLGFCGPGCCGGMYTLALAVYFQPEGTLFGFTRIGADLGVPLLANFRLTLSFGVTATGGPTTLAVGWVLTF</sequence>
<protein>
    <submittedName>
        <fullName evidence="1">Uncharacterized protein</fullName>
    </submittedName>
</protein>
<gene>
    <name evidence="1" type="ORF">BARAN1_0348</name>
</gene>
<name>A0A2X3K5S0_9BACT</name>
<organism evidence="1 2">
    <name type="scientific">Candidatus Bipolaricaulis anaerobius</name>
    <dbReference type="NCBI Taxonomy" id="2026885"/>
    <lineage>
        <taxon>Bacteria</taxon>
        <taxon>Candidatus Bipolaricaulota</taxon>
        <taxon>Candidatus Bipolaricaulia</taxon>
        <taxon>Candidatus Bipolaricaulales</taxon>
        <taxon>Candidatus Bipolaricaulaceae</taxon>
        <taxon>Candidatus Bipolaricaulis</taxon>
    </lineage>
</organism>
<reference evidence="2" key="1">
    <citation type="submission" date="2018-05" db="EMBL/GenBank/DDBJ databases">
        <authorList>
            <person name="Hao L."/>
        </authorList>
    </citation>
    <scope>NUCLEOTIDE SEQUENCE [LARGE SCALE GENOMIC DNA]</scope>
</reference>
<dbReference type="Proteomes" id="UP000249818">
    <property type="component" value="Chromosome BARAN1"/>
</dbReference>
<accession>A0A2X3K5S0</accession>
<proteinExistence type="predicted"/>
<keyword evidence="2" id="KW-1185">Reference proteome</keyword>
<dbReference type="AlphaFoldDB" id="A0A2X3K5S0"/>
<dbReference type="EMBL" id="LS483254">
    <property type="protein sequence ID" value="SQD92373.1"/>
    <property type="molecule type" value="Genomic_DNA"/>
</dbReference>
<evidence type="ECO:0000313" key="1">
    <source>
        <dbReference type="EMBL" id="SQD92373.1"/>
    </source>
</evidence>
<evidence type="ECO:0000313" key="2">
    <source>
        <dbReference type="Proteomes" id="UP000249818"/>
    </source>
</evidence>